<comment type="caution">
    <text evidence="2">The sequence shown here is derived from an EMBL/GenBank/DDBJ whole genome shotgun (WGS) entry which is preliminary data.</text>
</comment>
<protein>
    <submittedName>
        <fullName evidence="2">MazG family protein</fullName>
    </submittedName>
</protein>
<dbReference type="GO" id="GO:0046052">
    <property type="term" value="P:UTP catabolic process"/>
    <property type="evidence" value="ECO:0007669"/>
    <property type="project" value="TreeGrafter"/>
</dbReference>
<dbReference type="GO" id="GO:0047429">
    <property type="term" value="F:nucleoside triphosphate diphosphatase activity"/>
    <property type="evidence" value="ECO:0007669"/>
    <property type="project" value="TreeGrafter"/>
</dbReference>
<organism evidence="2 3">
    <name type="scientific">Miniimonas arenae</name>
    <dbReference type="NCBI Taxonomy" id="676201"/>
    <lineage>
        <taxon>Bacteria</taxon>
        <taxon>Bacillati</taxon>
        <taxon>Actinomycetota</taxon>
        <taxon>Actinomycetes</taxon>
        <taxon>Micrococcales</taxon>
        <taxon>Beutenbergiaceae</taxon>
        <taxon>Miniimonas</taxon>
    </lineage>
</organism>
<dbReference type="OrthoDB" id="9808939at2"/>
<evidence type="ECO:0000313" key="3">
    <source>
        <dbReference type="Proteomes" id="UP000313849"/>
    </source>
</evidence>
<dbReference type="CDD" id="cd11528">
    <property type="entry name" value="NTP-PPase_MazG_Nterm"/>
    <property type="match status" value="1"/>
</dbReference>
<dbReference type="InterPro" id="IPR011551">
    <property type="entry name" value="NTP_PyrPHydrolase_MazG"/>
</dbReference>
<gene>
    <name evidence="2" type="ORF">FH969_07550</name>
</gene>
<dbReference type="GO" id="GO:0046061">
    <property type="term" value="P:dATP catabolic process"/>
    <property type="evidence" value="ECO:0007669"/>
    <property type="project" value="TreeGrafter"/>
</dbReference>
<dbReference type="AlphaFoldDB" id="A0A5C5BCA4"/>
<keyword evidence="3" id="KW-1185">Reference proteome</keyword>
<dbReference type="GO" id="GO:0046081">
    <property type="term" value="P:dUTP catabolic process"/>
    <property type="evidence" value="ECO:0007669"/>
    <property type="project" value="TreeGrafter"/>
</dbReference>
<sequence length="228" mass="23455">MDRLRSPGGCPWDAEQTHASLAPYAVEEAHEVAEAAEAGDLPALREELGDLLLQVLFHARVAQEAPDGEAFDLADVASVLAAKLRRRHPHVFAVGPDGPSVTDADGVNRQWDAIKAAERADRSGGGERGDGAGAPASVLDGVPATLPALMRAQKVLGRARKAGIAVGPVFGDDPVDPEDPDDAASEIGAELLAVVARAAAAGVDAEAALRAQVRGVVAQVHDAEANAR</sequence>
<name>A0A5C5BCA4_9MICO</name>
<dbReference type="InterPro" id="IPR048015">
    <property type="entry name" value="NTP-PPase_MazG-like_N"/>
</dbReference>
<dbReference type="PANTHER" id="PTHR30522">
    <property type="entry name" value="NUCLEOSIDE TRIPHOSPHATE PYROPHOSPHOHYDROLASE"/>
    <property type="match status" value="1"/>
</dbReference>
<evidence type="ECO:0000313" key="2">
    <source>
        <dbReference type="EMBL" id="TNU74782.1"/>
    </source>
</evidence>
<dbReference type="InterPro" id="IPR004518">
    <property type="entry name" value="MazG-like_dom"/>
</dbReference>
<dbReference type="Gene3D" id="1.10.287.1080">
    <property type="entry name" value="MazG-like"/>
    <property type="match status" value="1"/>
</dbReference>
<dbReference type="GO" id="GO:0046076">
    <property type="term" value="P:dTTP catabolic process"/>
    <property type="evidence" value="ECO:0007669"/>
    <property type="project" value="TreeGrafter"/>
</dbReference>
<evidence type="ECO:0000259" key="1">
    <source>
        <dbReference type="Pfam" id="PF03819"/>
    </source>
</evidence>
<dbReference type="GO" id="GO:0006203">
    <property type="term" value="P:dGTP catabolic process"/>
    <property type="evidence" value="ECO:0007669"/>
    <property type="project" value="TreeGrafter"/>
</dbReference>
<dbReference type="Pfam" id="PF03819">
    <property type="entry name" value="MazG"/>
    <property type="match status" value="1"/>
</dbReference>
<feature type="domain" description="NTP pyrophosphohydrolase MazG-like" evidence="1">
    <location>
        <begin position="16"/>
        <end position="92"/>
    </location>
</feature>
<reference evidence="2 3" key="1">
    <citation type="submission" date="2019-06" db="EMBL/GenBank/DDBJ databases">
        <title>Draft genome sequence of Miniimonas arenae KCTC 19750T isolated from sea sand.</title>
        <authorList>
            <person name="Park S.-J."/>
        </authorList>
    </citation>
    <scope>NUCLEOTIDE SEQUENCE [LARGE SCALE GENOMIC DNA]</scope>
    <source>
        <strain evidence="2 3">KCTC 19750</strain>
    </source>
</reference>
<dbReference type="Proteomes" id="UP000313849">
    <property type="component" value="Unassembled WGS sequence"/>
</dbReference>
<dbReference type="EMBL" id="VENP01000022">
    <property type="protein sequence ID" value="TNU74782.1"/>
    <property type="molecule type" value="Genomic_DNA"/>
</dbReference>
<dbReference type="GO" id="GO:0046047">
    <property type="term" value="P:TTP catabolic process"/>
    <property type="evidence" value="ECO:0007669"/>
    <property type="project" value="TreeGrafter"/>
</dbReference>
<dbReference type="PANTHER" id="PTHR30522:SF0">
    <property type="entry name" value="NUCLEOSIDE TRIPHOSPHATE PYROPHOSPHOHYDROLASE"/>
    <property type="match status" value="1"/>
</dbReference>
<accession>A0A5C5BCA4</accession>
<dbReference type="NCBIfam" id="TIGR00444">
    <property type="entry name" value="mazG"/>
    <property type="match status" value="1"/>
</dbReference>
<proteinExistence type="predicted"/>
<dbReference type="SUPFAM" id="SSF101386">
    <property type="entry name" value="all-alpha NTP pyrophosphatases"/>
    <property type="match status" value="1"/>
</dbReference>